<sequence length="106" mass="12009">MSFQPTANRRKQMSYGDTEYKHPREVCSSEANANMRNICVKKEAIVVVSSLLFPKSAAGKSKSELSFASHGCYSPDRNQTSEMEGRDMLITQTLQRQLHPQLAEIW</sequence>
<evidence type="ECO:0000313" key="2">
    <source>
        <dbReference type="Proteomes" id="UP000092445"/>
    </source>
</evidence>
<keyword evidence="2" id="KW-1185">Reference proteome</keyword>
<evidence type="ECO:0000313" key="1">
    <source>
        <dbReference type="EnsemblMetazoa" id="GPAI033719-PA"/>
    </source>
</evidence>
<dbReference type="VEuPathDB" id="VectorBase:GPAI033719"/>
<accession>A0A1B0A3Y7</accession>
<name>A0A1B0A3Y7_GLOPL</name>
<dbReference type="Proteomes" id="UP000092445">
    <property type="component" value="Unassembled WGS sequence"/>
</dbReference>
<dbReference type="AlphaFoldDB" id="A0A1B0A3Y7"/>
<reference evidence="1" key="2">
    <citation type="submission" date="2020-05" db="UniProtKB">
        <authorList>
            <consortium name="EnsemblMetazoa"/>
        </authorList>
    </citation>
    <scope>IDENTIFICATION</scope>
    <source>
        <strain evidence="1">IAEA</strain>
    </source>
</reference>
<protein>
    <submittedName>
        <fullName evidence="1">Uncharacterized protein</fullName>
    </submittedName>
</protein>
<proteinExistence type="predicted"/>
<organism evidence="1 2">
    <name type="scientific">Glossina pallidipes</name>
    <name type="common">Tsetse fly</name>
    <dbReference type="NCBI Taxonomy" id="7398"/>
    <lineage>
        <taxon>Eukaryota</taxon>
        <taxon>Metazoa</taxon>
        <taxon>Ecdysozoa</taxon>
        <taxon>Arthropoda</taxon>
        <taxon>Hexapoda</taxon>
        <taxon>Insecta</taxon>
        <taxon>Pterygota</taxon>
        <taxon>Neoptera</taxon>
        <taxon>Endopterygota</taxon>
        <taxon>Diptera</taxon>
        <taxon>Brachycera</taxon>
        <taxon>Muscomorpha</taxon>
        <taxon>Hippoboscoidea</taxon>
        <taxon>Glossinidae</taxon>
        <taxon>Glossina</taxon>
    </lineage>
</organism>
<reference evidence="2" key="1">
    <citation type="submission" date="2014-03" db="EMBL/GenBank/DDBJ databases">
        <authorList>
            <person name="Aksoy S."/>
            <person name="Warren W."/>
            <person name="Wilson R.K."/>
        </authorList>
    </citation>
    <scope>NUCLEOTIDE SEQUENCE [LARGE SCALE GENOMIC DNA]</scope>
    <source>
        <strain evidence="2">IAEA</strain>
    </source>
</reference>
<dbReference type="EnsemblMetazoa" id="GPAI033719-RA">
    <property type="protein sequence ID" value="GPAI033719-PA"/>
    <property type="gene ID" value="GPAI033719"/>
</dbReference>